<evidence type="ECO:0000313" key="4">
    <source>
        <dbReference type="WBParaSite" id="TCLT_0000591101-mRNA-1"/>
    </source>
</evidence>
<evidence type="ECO:0000313" key="3">
    <source>
        <dbReference type="Proteomes" id="UP000276776"/>
    </source>
</evidence>
<accession>A0A0N5CZJ1</accession>
<keyword evidence="1" id="KW-0732">Signal</keyword>
<sequence length="92" mass="10092">MSSRKPCSGIVTEVMVLLIAASTIQASPMNTTNEDDIGNTATDTTNTIKNEGLLMMKEMVLEMPVKAAAYQINTDSLIAVLQNKVRFMLWLL</sequence>
<organism evidence="4">
    <name type="scientific">Thelazia callipaeda</name>
    <name type="common">Oriental eyeworm</name>
    <name type="synonym">Parasitic nematode</name>
    <dbReference type="NCBI Taxonomy" id="103827"/>
    <lineage>
        <taxon>Eukaryota</taxon>
        <taxon>Metazoa</taxon>
        <taxon>Ecdysozoa</taxon>
        <taxon>Nematoda</taxon>
        <taxon>Chromadorea</taxon>
        <taxon>Rhabditida</taxon>
        <taxon>Spirurina</taxon>
        <taxon>Spiruromorpha</taxon>
        <taxon>Thelazioidea</taxon>
        <taxon>Thelaziidae</taxon>
        <taxon>Thelazia</taxon>
    </lineage>
</organism>
<feature type="chain" id="PRO_5043126462" evidence="1">
    <location>
        <begin position="27"/>
        <end position="92"/>
    </location>
</feature>
<reference evidence="2 3" key="2">
    <citation type="submission" date="2018-11" db="EMBL/GenBank/DDBJ databases">
        <authorList>
            <consortium name="Pathogen Informatics"/>
        </authorList>
    </citation>
    <scope>NUCLEOTIDE SEQUENCE [LARGE SCALE GENOMIC DNA]</scope>
</reference>
<reference evidence="4" key="1">
    <citation type="submission" date="2017-02" db="UniProtKB">
        <authorList>
            <consortium name="WormBaseParasite"/>
        </authorList>
    </citation>
    <scope>IDENTIFICATION</scope>
</reference>
<gene>
    <name evidence="2" type="ORF">TCLT_LOCUS5900</name>
</gene>
<proteinExistence type="predicted"/>
<evidence type="ECO:0000256" key="1">
    <source>
        <dbReference type="SAM" id="SignalP"/>
    </source>
</evidence>
<protein>
    <submittedName>
        <fullName evidence="4">Secreted protein</fullName>
    </submittedName>
</protein>
<keyword evidence="3" id="KW-1185">Reference proteome</keyword>
<name>A0A0N5CZJ1_THECL</name>
<feature type="signal peptide" evidence="1">
    <location>
        <begin position="1"/>
        <end position="26"/>
    </location>
</feature>
<dbReference type="EMBL" id="UYYF01004371">
    <property type="protein sequence ID" value="VDN03193.1"/>
    <property type="molecule type" value="Genomic_DNA"/>
</dbReference>
<evidence type="ECO:0000313" key="2">
    <source>
        <dbReference type="EMBL" id="VDN03193.1"/>
    </source>
</evidence>
<dbReference type="AlphaFoldDB" id="A0A0N5CZJ1"/>
<dbReference type="WBParaSite" id="TCLT_0000591101-mRNA-1">
    <property type="protein sequence ID" value="TCLT_0000591101-mRNA-1"/>
    <property type="gene ID" value="TCLT_0000591101"/>
</dbReference>
<dbReference type="Proteomes" id="UP000276776">
    <property type="component" value="Unassembled WGS sequence"/>
</dbReference>